<dbReference type="OMA" id="ASQCVYD"/>
<protein>
    <recommendedName>
        <fullName evidence="2">NAD-dependent epimerase/dehydratase domain-containing protein</fullName>
    </recommendedName>
</protein>
<proteinExistence type="predicted"/>
<dbReference type="InterPro" id="IPR036291">
    <property type="entry name" value="NAD(P)-bd_dom_sf"/>
</dbReference>
<dbReference type="GO" id="GO:0016616">
    <property type="term" value="F:oxidoreductase activity, acting on the CH-OH group of donors, NAD or NADP as acceptor"/>
    <property type="evidence" value="ECO:0007669"/>
    <property type="project" value="TreeGrafter"/>
</dbReference>
<feature type="non-terminal residue" evidence="3">
    <location>
        <position position="344"/>
    </location>
</feature>
<evidence type="ECO:0000259" key="2">
    <source>
        <dbReference type="Pfam" id="PF01370"/>
    </source>
</evidence>
<reference evidence="3 4" key="1">
    <citation type="journal article" date="2021" name="Nat. Plants">
        <title>The Taxus genome provides insights into paclitaxel biosynthesis.</title>
        <authorList>
            <person name="Xiong X."/>
            <person name="Gou J."/>
            <person name="Liao Q."/>
            <person name="Li Y."/>
            <person name="Zhou Q."/>
            <person name="Bi G."/>
            <person name="Li C."/>
            <person name="Du R."/>
            <person name="Wang X."/>
            <person name="Sun T."/>
            <person name="Guo L."/>
            <person name="Liang H."/>
            <person name="Lu P."/>
            <person name="Wu Y."/>
            <person name="Zhang Z."/>
            <person name="Ro D.K."/>
            <person name="Shang Y."/>
            <person name="Huang S."/>
            <person name="Yan J."/>
        </authorList>
    </citation>
    <scope>NUCLEOTIDE SEQUENCE [LARGE SCALE GENOMIC DNA]</scope>
    <source>
        <strain evidence="3">Ta-2019</strain>
    </source>
</reference>
<comment type="caution">
    <text evidence="3">The sequence shown here is derived from an EMBL/GenBank/DDBJ whole genome shotgun (WGS) entry which is preliminary data.</text>
</comment>
<dbReference type="AlphaFoldDB" id="A0AA38FEA0"/>
<dbReference type="InterPro" id="IPR001509">
    <property type="entry name" value="Epimerase_deHydtase"/>
</dbReference>
<dbReference type="Pfam" id="PF01370">
    <property type="entry name" value="Epimerase"/>
    <property type="match status" value="1"/>
</dbReference>
<dbReference type="EMBL" id="JAHRHJ020000010">
    <property type="protein sequence ID" value="KAH9298572.1"/>
    <property type="molecule type" value="Genomic_DNA"/>
</dbReference>
<dbReference type="FunFam" id="3.40.50.720:FF:000219">
    <property type="entry name" value="Cinnamoyl-CoA reductase 1"/>
    <property type="match status" value="1"/>
</dbReference>
<accession>A0AA38FEA0</accession>
<dbReference type="PANTHER" id="PTHR10366">
    <property type="entry name" value="NAD DEPENDENT EPIMERASE/DEHYDRATASE"/>
    <property type="match status" value="1"/>
</dbReference>
<keyword evidence="1" id="KW-0560">Oxidoreductase</keyword>
<evidence type="ECO:0000256" key="1">
    <source>
        <dbReference type="ARBA" id="ARBA00023002"/>
    </source>
</evidence>
<organism evidence="3 4">
    <name type="scientific">Taxus chinensis</name>
    <name type="common">Chinese yew</name>
    <name type="synonym">Taxus wallichiana var. chinensis</name>
    <dbReference type="NCBI Taxonomy" id="29808"/>
    <lineage>
        <taxon>Eukaryota</taxon>
        <taxon>Viridiplantae</taxon>
        <taxon>Streptophyta</taxon>
        <taxon>Embryophyta</taxon>
        <taxon>Tracheophyta</taxon>
        <taxon>Spermatophyta</taxon>
        <taxon>Pinopsida</taxon>
        <taxon>Pinidae</taxon>
        <taxon>Conifers II</taxon>
        <taxon>Cupressales</taxon>
        <taxon>Taxaceae</taxon>
        <taxon>Taxus</taxon>
    </lineage>
</organism>
<name>A0AA38FEA0_TAXCH</name>
<dbReference type="Gene3D" id="3.40.50.720">
    <property type="entry name" value="NAD(P)-binding Rossmann-like Domain"/>
    <property type="match status" value="1"/>
</dbReference>
<evidence type="ECO:0000313" key="3">
    <source>
        <dbReference type="EMBL" id="KAH9298572.1"/>
    </source>
</evidence>
<dbReference type="SUPFAM" id="SSF51735">
    <property type="entry name" value="NAD(P)-binding Rossmann-fold domains"/>
    <property type="match status" value="1"/>
</dbReference>
<dbReference type="Proteomes" id="UP000824469">
    <property type="component" value="Unassembled WGS sequence"/>
</dbReference>
<gene>
    <name evidence="3" type="ORF">KI387_030254</name>
</gene>
<dbReference type="CDD" id="cd08958">
    <property type="entry name" value="FR_SDR_e"/>
    <property type="match status" value="1"/>
</dbReference>
<keyword evidence="4" id="KW-1185">Reference proteome</keyword>
<sequence>DHMAFQANSSKYNQNDMMDSSNKKLVCVTGAGGFIGSWLVKKLLQKGYSVRGAVRNPDDPKNLHLQGLEGAKDRLWLLKVDLLDYNSLFNAINGCQGVFHMACPLTDDPDQVIEAAIRGTSNVIDASGEAGVKRVVFTSTIGSIYLDPNRSPHVVVDEQCWSDLDYCVRTKNWYCYAKTVAEKDAWERAKERNIELVVVNPSLVLGPMLQPSLNASTAHILKYLTGSAKNYKNMVQGYVHVEDVTEAHILVYEHPNANGRYLCAECVLHRGDLVHMLAEMFPHYPLPTKCCDEVSPRTEAYKISTDKIKRLGFKGFTPIRTCLAQTVASLEDKGFLNPSSHVHN</sequence>
<dbReference type="PANTHER" id="PTHR10366:SF404">
    <property type="entry name" value="CINNAMOYL-COA REDUCTASE 1"/>
    <property type="match status" value="1"/>
</dbReference>
<evidence type="ECO:0000313" key="4">
    <source>
        <dbReference type="Proteomes" id="UP000824469"/>
    </source>
</evidence>
<feature type="domain" description="NAD-dependent epimerase/dehydratase" evidence="2">
    <location>
        <begin position="26"/>
        <end position="258"/>
    </location>
</feature>
<dbReference type="InterPro" id="IPR050425">
    <property type="entry name" value="NAD(P)_dehydrat-like"/>
</dbReference>